<gene>
    <name evidence="1" type="ORF">KOM_12_142</name>
</gene>
<accession>A0A8F8PN28</accession>
<reference evidence="1" key="1">
    <citation type="submission" date="2021-06" db="EMBL/GenBank/DDBJ databases">
        <authorList>
            <person name="Rolland C."/>
        </authorList>
    </citation>
    <scope>NUCLEOTIDE SEQUENCE</scope>
    <source>
        <strain evidence="1">347.936635</strain>
    </source>
</reference>
<sequence length="192" mass="21745">MALPVELVALVNRKLEADVTLISTNDVGKSINRIQAIHTLPYKVSPPIPRIVTIYSIVLVKFNREKRKIDEILTLKKQVGLTISWEKDNQWTAVSINLLKSRATESETPIPDVNTLNACASIKDMVHLIQVARPDLILLKTYTEEHIDHLLNTLHPMHMEDVAKHRKTSLLKSVRGISTFICLFKNLVIDVV</sequence>
<proteinExistence type="predicted"/>
<dbReference type="EMBL" id="MZ420154">
    <property type="protein sequence ID" value="QYA18412.1"/>
    <property type="molecule type" value="Genomic_DNA"/>
</dbReference>
<protein>
    <submittedName>
        <fullName evidence="1">Uncharacterized protein</fullName>
    </submittedName>
</protein>
<organism evidence="1">
    <name type="scientific">Clandestinovirus</name>
    <dbReference type="NCBI Taxonomy" id="2831644"/>
    <lineage>
        <taxon>Viruses</taxon>
    </lineage>
</organism>
<name>A0A8F8PN28_9VIRU</name>
<evidence type="ECO:0000313" key="1">
    <source>
        <dbReference type="EMBL" id="QYA18412.1"/>
    </source>
</evidence>